<feature type="region of interest" description="Disordered" evidence="1">
    <location>
        <begin position="122"/>
        <end position="176"/>
    </location>
</feature>
<accession>A0A4C1W4M9</accession>
<dbReference type="AlphaFoldDB" id="A0A4C1W4M9"/>
<reference evidence="2 3" key="1">
    <citation type="journal article" date="2019" name="Commun. Biol.">
        <title>The bagworm genome reveals a unique fibroin gene that provides high tensile strength.</title>
        <authorList>
            <person name="Kono N."/>
            <person name="Nakamura H."/>
            <person name="Ohtoshi R."/>
            <person name="Tomita M."/>
            <person name="Numata K."/>
            <person name="Arakawa K."/>
        </authorList>
    </citation>
    <scope>NUCLEOTIDE SEQUENCE [LARGE SCALE GENOMIC DNA]</scope>
</reference>
<dbReference type="Proteomes" id="UP000299102">
    <property type="component" value="Unassembled WGS sequence"/>
</dbReference>
<evidence type="ECO:0000313" key="2">
    <source>
        <dbReference type="EMBL" id="GBP45953.1"/>
    </source>
</evidence>
<organism evidence="2 3">
    <name type="scientific">Eumeta variegata</name>
    <name type="common">Bagworm moth</name>
    <name type="synonym">Eumeta japonica</name>
    <dbReference type="NCBI Taxonomy" id="151549"/>
    <lineage>
        <taxon>Eukaryota</taxon>
        <taxon>Metazoa</taxon>
        <taxon>Ecdysozoa</taxon>
        <taxon>Arthropoda</taxon>
        <taxon>Hexapoda</taxon>
        <taxon>Insecta</taxon>
        <taxon>Pterygota</taxon>
        <taxon>Neoptera</taxon>
        <taxon>Endopterygota</taxon>
        <taxon>Lepidoptera</taxon>
        <taxon>Glossata</taxon>
        <taxon>Ditrysia</taxon>
        <taxon>Tineoidea</taxon>
        <taxon>Psychidae</taxon>
        <taxon>Oiketicinae</taxon>
        <taxon>Eumeta</taxon>
    </lineage>
</organism>
<sequence>MASEKLGTHPLAAQRFVNAAFVTCDRAHAPHPLRVVFIKCIVYLKISRVLDIESAVTSARLMILIIRLATAAGVLPRPGKERDVAGERSIFSIGGRPARRCHAERRRPHSFIFERRRCRAKRKPRPRRIKKGFRNVPTDGSIALNGKKKRQRKPMECIQQSNETRADPTSFENYKH</sequence>
<evidence type="ECO:0000313" key="3">
    <source>
        <dbReference type="Proteomes" id="UP000299102"/>
    </source>
</evidence>
<comment type="caution">
    <text evidence="2">The sequence shown here is derived from an EMBL/GenBank/DDBJ whole genome shotgun (WGS) entry which is preliminary data.</text>
</comment>
<proteinExistence type="predicted"/>
<feature type="compositionally biased region" description="Basic residues" evidence="1">
    <location>
        <begin position="122"/>
        <end position="133"/>
    </location>
</feature>
<dbReference type="EMBL" id="BGZK01000474">
    <property type="protein sequence ID" value="GBP45953.1"/>
    <property type="molecule type" value="Genomic_DNA"/>
</dbReference>
<keyword evidence="3" id="KW-1185">Reference proteome</keyword>
<evidence type="ECO:0000256" key="1">
    <source>
        <dbReference type="SAM" id="MobiDB-lite"/>
    </source>
</evidence>
<protein>
    <submittedName>
        <fullName evidence="2">Uncharacterized protein</fullName>
    </submittedName>
</protein>
<name>A0A4C1W4M9_EUMVA</name>
<gene>
    <name evidence="2" type="ORF">EVAR_41255_1</name>
</gene>